<sequence>MVLPVRHSHSSKASVNHADLSIPDGETPGPEPATEDLQAEAESERATFTEEGTGNAESLVGEKIPVEAAPEKVEAEFGISPHETDSIVIDDDFALLRVDTSGGCANGFICRGQGRALAYNQVIRVGQQALRNVGNT</sequence>
<accession>A0AAD7EQD0</accession>
<evidence type="ECO:0000313" key="2">
    <source>
        <dbReference type="EMBL" id="KAJ7346198.1"/>
    </source>
</evidence>
<protein>
    <submittedName>
        <fullName evidence="2">Uncharacterized protein</fullName>
    </submittedName>
</protein>
<name>A0AAD7EQD0_9AGAR</name>
<gene>
    <name evidence="2" type="ORF">DFH08DRAFT_810031</name>
</gene>
<dbReference type="Proteomes" id="UP001218218">
    <property type="component" value="Unassembled WGS sequence"/>
</dbReference>
<comment type="caution">
    <text evidence="2">The sequence shown here is derived from an EMBL/GenBank/DDBJ whole genome shotgun (WGS) entry which is preliminary data.</text>
</comment>
<dbReference type="EMBL" id="JARIHO010000021">
    <property type="protein sequence ID" value="KAJ7346198.1"/>
    <property type="molecule type" value="Genomic_DNA"/>
</dbReference>
<evidence type="ECO:0000313" key="3">
    <source>
        <dbReference type="Proteomes" id="UP001218218"/>
    </source>
</evidence>
<keyword evidence="3" id="KW-1185">Reference proteome</keyword>
<reference evidence="2" key="1">
    <citation type="submission" date="2023-03" db="EMBL/GenBank/DDBJ databases">
        <title>Massive genome expansion in bonnet fungi (Mycena s.s.) driven by repeated elements and novel gene families across ecological guilds.</title>
        <authorList>
            <consortium name="Lawrence Berkeley National Laboratory"/>
            <person name="Harder C.B."/>
            <person name="Miyauchi S."/>
            <person name="Viragh M."/>
            <person name="Kuo A."/>
            <person name="Thoen E."/>
            <person name="Andreopoulos B."/>
            <person name="Lu D."/>
            <person name="Skrede I."/>
            <person name="Drula E."/>
            <person name="Henrissat B."/>
            <person name="Morin E."/>
            <person name="Kohler A."/>
            <person name="Barry K."/>
            <person name="LaButti K."/>
            <person name="Morin E."/>
            <person name="Salamov A."/>
            <person name="Lipzen A."/>
            <person name="Mereny Z."/>
            <person name="Hegedus B."/>
            <person name="Baldrian P."/>
            <person name="Stursova M."/>
            <person name="Weitz H."/>
            <person name="Taylor A."/>
            <person name="Grigoriev I.V."/>
            <person name="Nagy L.G."/>
            <person name="Martin F."/>
            <person name="Kauserud H."/>
        </authorList>
    </citation>
    <scope>NUCLEOTIDE SEQUENCE</scope>
    <source>
        <strain evidence="2">CBHHK002</strain>
    </source>
</reference>
<feature type="region of interest" description="Disordered" evidence="1">
    <location>
        <begin position="1"/>
        <end position="57"/>
    </location>
</feature>
<proteinExistence type="predicted"/>
<organism evidence="2 3">
    <name type="scientific">Mycena albidolilacea</name>
    <dbReference type="NCBI Taxonomy" id="1033008"/>
    <lineage>
        <taxon>Eukaryota</taxon>
        <taxon>Fungi</taxon>
        <taxon>Dikarya</taxon>
        <taxon>Basidiomycota</taxon>
        <taxon>Agaricomycotina</taxon>
        <taxon>Agaricomycetes</taxon>
        <taxon>Agaricomycetidae</taxon>
        <taxon>Agaricales</taxon>
        <taxon>Marasmiineae</taxon>
        <taxon>Mycenaceae</taxon>
        <taxon>Mycena</taxon>
    </lineage>
</organism>
<dbReference type="AlphaFoldDB" id="A0AAD7EQD0"/>
<feature type="compositionally biased region" description="Basic residues" evidence="1">
    <location>
        <begin position="1"/>
        <end position="10"/>
    </location>
</feature>
<evidence type="ECO:0000256" key="1">
    <source>
        <dbReference type="SAM" id="MobiDB-lite"/>
    </source>
</evidence>